<evidence type="ECO:0000313" key="9">
    <source>
        <dbReference type="EMBL" id="GMF46354.1"/>
    </source>
</evidence>
<evidence type="ECO:0000256" key="4">
    <source>
        <dbReference type="ARBA" id="ARBA00022692"/>
    </source>
</evidence>
<dbReference type="InterPro" id="IPR002293">
    <property type="entry name" value="AA/rel_permease1"/>
</dbReference>
<feature type="region of interest" description="Disordered" evidence="8">
    <location>
        <begin position="1"/>
        <end position="68"/>
    </location>
</feature>
<dbReference type="Pfam" id="PF13520">
    <property type="entry name" value="AA_permease_2"/>
    <property type="match status" value="1"/>
</dbReference>
<reference evidence="9" key="1">
    <citation type="submission" date="2023-04" db="EMBL/GenBank/DDBJ databases">
        <title>Phytophthora fragariaefolia NBRC 109709.</title>
        <authorList>
            <person name="Ichikawa N."/>
            <person name="Sato H."/>
            <person name="Tonouchi N."/>
        </authorList>
    </citation>
    <scope>NUCLEOTIDE SEQUENCE</scope>
    <source>
        <strain evidence="9">NBRC 109709</strain>
    </source>
</reference>
<gene>
    <name evidence="9" type="ORF">Pfra01_001701100</name>
</gene>
<dbReference type="PANTHER" id="PTHR45826:SF2">
    <property type="entry name" value="AMINO ACID TRANSPORTER"/>
    <property type="match status" value="1"/>
</dbReference>
<keyword evidence="6" id="KW-0472">Membrane</keyword>
<evidence type="ECO:0000256" key="7">
    <source>
        <dbReference type="ARBA" id="ARBA00024041"/>
    </source>
</evidence>
<sequence length="270" mass="28740">MAQHPESAGCAPPAREPARVRGDRGAGAQAGPRQGAHHQPRHARLHRLLRRGGGPVRRRGRGASGRRLPRAAGCGAVALHVGTAAGSHGESGGASLSSFKLRPADPLLVAVAVDIISRQTAELSSMIDENGGYILWVRRGLGQYAGWVNAFNSIASNVCDLPTYPVLFCSYVEAFLASGYGYTLSGTEQWLVKCSALLLVFTSNAVGMRAVAMASVLMSLFVLAPFVLEPLSIETFNLATWGSVAPQIDWSLFLSTILWNYQGGQGTDRR</sequence>
<evidence type="ECO:0000256" key="6">
    <source>
        <dbReference type="ARBA" id="ARBA00023136"/>
    </source>
</evidence>
<dbReference type="GO" id="GO:0005886">
    <property type="term" value="C:plasma membrane"/>
    <property type="evidence" value="ECO:0007669"/>
    <property type="project" value="UniProtKB-SubCell"/>
</dbReference>
<proteinExistence type="inferred from homology"/>
<organism evidence="9 10">
    <name type="scientific">Phytophthora fragariaefolia</name>
    <dbReference type="NCBI Taxonomy" id="1490495"/>
    <lineage>
        <taxon>Eukaryota</taxon>
        <taxon>Sar</taxon>
        <taxon>Stramenopiles</taxon>
        <taxon>Oomycota</taxon>
        <taxon>Peronosporomycetes</taxon>
        <taxon>Peronosporales</taxon>
        <taxon>Peronosporaceae</taxon>
        <taxon>Phytophthora</taxon>
    </lineage>
</organism>
<name>A0A9W6XVU0_9STRA</name>
<accession>A0A9W6XVU0</accession>
<comment type="subcellular location">
    <subcellularLocation>
        <location evidence="1">Cell membrane</location>
        <topology evidence="1">Multi-pass membrane protein</topology>
    </subcellularLocation>
</comment>
<keyword evidence="2" id="KW-0813">Transport</keyword>
<dbReference type="GO" id="GO:0015203">
    <property type="term" value="F:polyamine transmembrane transporter activity"/>
    <property type="evidence" value="ECO:0007669"/>
    <property type="project" value="UniProtKB-ARBA"/>
</dbReference>
<keyword evidence="5" id="KW-1133">Transmembrane helix</keyword>
<evidence type="ECO:0000256" key="2">
    <source>
        <dbReference type="ARBA" id="ARBA00022448"/>
    </source>
</evidence>
<feature type="compositionally biased region" description="Basic residues" evidence="8">
    <location>
        <begin position="35"/>
        <end position="61"/>
    </location>
</feature>
<dbReference type="Proteomes" id="UP001165121">
    <property type="component" value="Unassembled WGS sequence"/>
</dbReference>
<keyword evidence="4" id="KW-0812">Transmembrane</keyword>
<evidence type="ECO:0000256" key="3">
    <source>
        <dbReference type="ARBA" id="ARBA00022475"/>
    </source>
</evidence>
<keyword evidence="10" id="KW-1185">Reference proteome</keyword>
<evidence type="ECO:0000256" key="5">
    <source>
        <dbReference type="ARBA" id="ARBA00022989"/>
    </source>
</evidence>
<dbReference type="AlphaFoldDB" id="A0A9W6XVU0"/>
<evidence type="ECO:0000313" key="10">
    <source>
        <dbReference type="Proteomes" id="UP001165121"/>
    </source>
</evidence>
<dbReference type="OrthoDB" id="5982228at2759"/>
<dbReference type="EMBL" id="BSXT01001963">
    <property type="protein sequence ID" value="GMF46354.1"/>
    <property type="molecule type" value="Genomic_DNA"/>
</dbReference>
<evidence type="ECO:0000256" key="1">
    <source>
        <dbReference type="ARBA" id="ARBA00004651"/>
    </source>
</evidence>
<dbReference type="Gene3D" id="1.20.1740.10">
    <property type="entry name" value="Amino acid/polyamine transporter I"/>
    <property type="match status" value="1"/>
</dbReference>
<protein>
    <submittedName>
        <fullName evidence="9">Unnamed protein product</fullName>
    </submittedName>
</protein>
<evidence type="ECO:0000256" key="8">
    <source>
        <dbReference type="SAM" id="MobiDB-lite"/>
    </source>
</evidence>
<keyword evidence="3" id="KW-1003">Cell membrane</keyword>
<dbReference type="PANTHER" id="PTHR45826">
    <property type="entry name" value="POLYAMINE TRANSPORTER PUT1"/>
    <property type="match status" value="1"/>
</dbReference>
<comment type="similarity">
    <text evidence="7">Belongs to the amino acid-polyamine-organocation (APC) superfamily. Polyamine:cation symporter (PHS) (TC 2.A.3.12) family.</text>
</comment>
<comment type="caution">
    <text evidence="9">The sequence shown here is derived from an EMBL/GenBank/DDBJ whole genome shotgun (WGS) entry which is preliminary data.</text>
</comment>
<dbReference type="InterPro" id="IPR044566">
    <property type="entry name" value="RMV1-like"/>
</dbReference>